<dbReference type="PANTHER" id="PTHR43278">
    <property type="entry name" value="NAD(P)H-DEPENDENT FMN-CONTAINING OXIDOREDUCTASE YWQN-RELATED"/>
    <property type="match status" value="1"/>
</dbReference>
<dbReference type="InterPro" id="IPR029039">
    <property type="entry name" value="Flavoprotein-like_sf"/>
</dbReference>
<comment type="caution">
    <text evidence="4">The sequence shown here is derived from an EMBL/GenBank/DDBJ whole genome shotgun (WGS) entry which is preliminary data.</text>
</comment>
<reference evidence="4 5" key="1">
    <citation type="submission" date="2019-04" db="EMBL/GenBank/DDBJ databases">
        <title>Microbes associate with the intestines of laboratory mice.</title>
        <authorList>
            <person name="Navarre W."/>
            <person name="Wong E."/>
            <person name="Huang K."/>
            <person name="Tropini C."/>
            <person name="Ng K."/>
            <person name="Yu B."/>
        </authorList>
    </citation>
    <scope>NUCLEOTIDE SEQUENCE [LARGE SCALE GENOMIC DNA]</scope>
    <source>
        <strain evidence="4 5">NM06_A21</strain>
    </source>
</reference>
<dbReference type="Gene3D" id="3.40.50.360">
    <property type="match status" value="1"/>
</dbReference>
<dbReference type="InterPro" id="IPR051796">
    <property type="entry name" value="ISF_SsuE-like"/>
</dbReference>
<dbReference type="AlphaFoldDB" id="A0A4S2FRJ3"/>
<protein>
    <submittedName>
        <fullName evidence="4">Flavodoxin family protein</fullName>
    </submittedName>
</protein>
<evidence type="ECO:0000256" key="1">
    <source>
        <dbReference type="ARBA" id="ARBA00022630"/>
    </source>
</evidence>
<evidence type="ECO:0000313" key="5">
    <source>
        <dbReference type="Proteomes" id="UP000306630"/>
    </source>
</evidence>
<keyword evidence="2" id="KW-0288">FMN</keyword>
<dbReference type="PANTHER" id="PTHR43278:SF4">
    <property type="entry name" value="NAD(P)H-DEPENDENT FMN-CONTAINING OXIDOREDUCTASE YWQN-RELATED"/>
    <property type="match status" value="1"/>
</dbReference>
<sequence>MKVLIFNGSAHINGCTARALTELENTLHDNGVDTERINIANRDIRGCIACNHCREHGQCVFNDLVNETAPKFAEADGIVVGTPVYYAHANGQAIAFLDRLFYSTMTTVDKTMKVGAAVISSRRAGSTSAMDEINKYFTISSMPVISSTYWNEVHGFKAADVDNDLEGLQTMRNLGRNMAFLIKAIRTQKEANGGVPEQERRYFTSFFDD</sequence>
<feature type="domain" description="NADPH-dependent FMN reductase-like" evidence="3">
    <location>
        <begin position="1"/>
        <end position="151"/>
    </location>
</feature>
<dbReference type="GO" id="GO:0016491">
    <property type="term" value="F:oxidoreductase activity"/>
    <property type="evidence" value="ECO:0007669"/>
    <property type="project" value="InterPro"/>
</dbReference>
<dbReference type="InterPro" id="IPR005025">
    <property type="entry name" value="FMN_Rdtase-like_dom"/>
</dbReference>
<dbReference type="SUPFAM" id="SSF52218">
    <property type="entry name" value="Flavoproteins"/>
    <property type="match status" value="1"/>
</dbReference>
<dbReference type="Pfam" id="PF03358">
    <property type="entry name" value="FMN_red"/>
    <property type="match status" value="1"/>
</dbReference>
<keyword evidence="1" id="KW-0285">Flavoprotein</keyword>
<dbReference type="RefSeq" id="WP_135993613.1">
    <property type="nucleotide sequence ID" value="NZ_CANBDM010000050.1"/>
</dbReference>
<dbReference type="Proteomes" id="UP000306630">
    <property type="component" value="Unassembled WGS sequence"/>
</dbReference>
<dbReference type="EMBL" id="SRYD01000046">
    <property type="protein sequence ID" value="TGY71827.1"/>
    <property type="molecule type" value="Genomic_DNA"/>
</dbReference>
<organism evidence="4 5">
    <name type="scientific">Muribaculum intestinale</name>
    <dbReference type="NCBI Taxonomy" id="1796646"/>
    <lineage>
        <taxon>Bacteria</taxon>
        <taxon>Pseudomonadati</taxon>
        <taxon>Bacteroidota</taxon>
        <taxon>Bacteroidia</taxon>
        <taxon>Bacteroidales</taxon>
        <taxon>Muribaculaceae</taxon>
        <taxon>Muribaculum</taxon>
    </lineage>
</organism>
<evidence type="ECO:0000256" key="2">
    <source>
        <dbReference type="ARBA" id="ARBA00022643"/>
    </source>
</evidence>
<evidence type="ECO:0000259" key="3">
    <source>
        <dbReference type="Pfam" id="PF03358"/>
    </source>
</evidence>
<accession>A0A4S2FRJ3</accession>
<name>A0A4S2FRJ3_9BACT</name>
<proteinExistence type="predicted"/>
<evidence type="ECO:0000313" key="4">
    <source>
        <dbReference type="EMBL" id="TGY71827.1"/>
    </source>
</evidence>
<gene>
    <name evidence="4" type="ORF">E5333_10955</name>
</gene>